<dbReference type="Gene3D" id="3.40.50.300">
    <property type="entry name" value="P-loop containing nucleotide triphosphate hydrolases"/>
    <property type="match status" value="1"/>
</dbReference>
<dbReference type="SUPFAM" id="SSF52540">
    <property type="entry name" value="P-loop containing nucleoside triphosphate hydrolases"/>
    <property type="match status" value="1"/>
</dbReference>
<feature type="non-terminal residue" evidence="2">
    <location>
        <position position="69"/>
    </location>
</feature>
<keyword evidence="2" id="KW-0418">Kinase</keyword>
<accession>W1X651</accession>
<dbReference type="GO" id="GO:0005525">
    <property type="term" value="F:GTP binding"/>
    <property type="evidence" value="ECO:0007669"/>
    <property type="project" value="InterPro"/>
</dbReference>
<evidence type="ECO:0000259" key="1">
    <source>
        <dbReference type="Pfam" id="PF01926"/>
    </source>
</evidence>
<protein>
    <submittedName>
        <fullName evidence="2">Bifunctional cytidylate kinase/GTP-binding protein</fullName>
    </submittedName>
</protein>
<dbReference type="GO" id="GO:0016301">
    <property type="term" value="F:kinase activity"/>
    <property type="evidence" value="ECO:0007669"/>
    <property type="project" value="UniProtKB-KW"/>
</dbReference>
<dbReference type="GO" id="GO:0043022">
    <property type="term" value="F:ribosome binding"/>
    <property type="evidence" value="ECO:0007669"/>
    <property type="project" value="TreeGrafter"/>
</dbReference>
<dbReference type="PANTHER" id="PTHR43834">
    <property type="entry name" value="GTPASE DER"/>
    <property type="match status" value="1"/>
</dbReference>
<organism evidence="2">
    <name type="scientific">human gut metagenome</name>
    <dbReference type="NCBI Taxonomy" id="408170"/>
    <lineage>
        <taxon>unclassified sequences</taxon>
        <taxon>metagenomes</taxon>
        <taxon>organismal metagenomes</taxon>
    </lineage>
</organism>
<dbReference type="InterPro" id="IPR027417">
    <property type="entry name" value="P-loop_NTPase"/>
</dbReference>
<feature type="non-terminal residue" evidence="2">
    <location>
        <position position="1"/>
    </location>
</feature>
<keyword evidence="2" id="KW-0808">Transferase</keyword>
<dbReference type="EMBL" id="AZMM01017638">
    <property type="protein sequence ID" value="ETJ25837.1"/>
    <property type="molecule type" value="Genomic_DNA"/>
</dbReference>
<dbReference type="AlphaFoldDB" id="W1X651"/>
<comment type="caution">
    <text evidence="2">The sequence shown here is derived from an EMBL/GenBank/DDBJ whole genome shotgun (WGS) entry which is preliminary data.</text>
</comment>
<proteinExistence type="predicted"/>
<dbReference type="InterPro" id="IPR006073">
    <property type="entry name" value="GTP-bd"/>
</dbReference>
<gene>
    <name evidence="2" type="ORF">Q604_UNBC17638G0001</name>
</gene>
<sequence length="69" mass="7509">GKSTLVNRVLGRRVAVVQDTPGVTRDRVSYPAEWAGRRFTIVDTGGWELDVKGLDQAVATQAERAVELA</sequence>
<dbReference type="PANTHER" id="PTHR43834:SF6">
    <property type="entry name" value="GTPASE DER"/>
    <property type="match status" value="1"/>
</dbReference>
<name>W1X651_9ZZZZ</name>
<reference evidence="2" key="1">
    <citation type="submission" date="2013-12" db="EMBL/GenBank/DDBJ databases">
        <title>A Varibaculum cambriense genome reconstructed from a premature infant gut community with otherwise low bacterial novelty that shifts toward anaerobic metabolism during the third week of life.</title>
        <authorList>
            <person name="Brown C.T."/>
            <person name="Sharon I."/>
            <person name="Thomas B.C."/>
            <person name="Castelle C.J."/>
            <person name="Morowitz M.J."/>
            <person name="Banfield J.F."/>
        </authorList>
    </citation>
    <scope>NUCLEOTIDE SEQUENCE</scope>
</reference>
<feature type="domain" description="G" evidence="1">
    <location>
        <begin position="1"/>
        <end position="59"/>
    </location>
</feature>
<dbReference type="Pfam" id="PF01926">
    <property type="entry name" value="MMR_HSR1"/>
    <property type="match status" value="1"/>
</dbReference>
<evidence type="ECO:0000313" key="2">
    <source>
        <dbReference type="EMBL" id="ETJ25837.1"/>
    </source>
</evidence>